<dbReference type="RefSeq" id="XP_056044483.1">
    <property type="nucleotide sequence ID" value="XM_056191678.1"/>
</dbReference>
<dbReference type="GO" id="GO:0006310">
    <property type="term" value="P:DNA recombination"/>
    <property type="evidence" value="ECO:0007669"/>
    <property type="project" value="UniProtKB-KW"/>
</dbReference>
<dbReference type="AlphaFoldDB" id="A0AAD7VT47"/>
<comment type="similarity">
    <text evidence="2">Belongs to the SLX4 family.</text>
</comment>
<evidence type="ECO:0000256" key="7">
    <source>
        <dbReference type="ARBA" id="ARBA00029496"/>
    </source>
</evidence>
<dbReference type="Pfam" id="PF09494">
    <property type="entry name" value="Slx4"/>
    <property type="match status" value="1"/>
</dbReference>
<feature type="region of interest" description="Disordered" evidence="8">
    <location>
        <begin position="1"/>
        <end position="38"/>
    </location>
</feature>
<evidence type="ECO:0000313" key="10">
    <source>
        <dbReference type="EMBL" id="KAJ8101033.1"/>
    </source>
</evidence>
<accession>A0AAD7VT47</accession>
<feature type="region of interest" description="Disordered" evidence="8">
    <location>
        <begin position="543"/>
        <end position="582"/>
    </location>
</feature>
<keyword evidence="4" id="KW-0233">DNA recombination</keyword>
<keyword evidence="11" id="KW-1185">Reference proteome</keyword>
<comment type="subcellular location">
    <subcellularLocation>
        <location evidence="1">Nucleus</location>
    </subcellularLocation>
</comment>
<dbReference type="EMBL" id="JARPMG010000004">
    <property type="protein sequence ID" value="KAJ8101033.1"/>
    <property type="molecule type" value="Genomic_DNA"/>
</dbReference>
<evidence type="ECO:0000256" key="4">
    <source>
        <dbReference type="ARBA" id="ARBA00023172"/>
    </source>
</evidence>
<dbReference type="GO" id="GO:0006281">
    <property type="term" value="P:DNA repair"/>
    <property type="evidence" value="ECO:0007669"/>
    <property type="project" value="UniProtKB-KW"/>
</dbReference>
<proteinExistence type="inferred from homology"/>
<evidence type="ECO:0000256" key="3">
    <source>
        <dbReference type="ARBA" id="ARBA00022763"/>
    </source>
</evidence>
<organism evidence="10 11">
    <name type="scientific">Lipomyces tetrasporus</name>
    <dbReference type="NCBI Taxonomy" id="54092"/>
    <lineage>
        <taxon>Eukaryota</taxon>
        <taxon>Fungi</taxon>
        <taxon>Dikarya</taxon>
        <taxon>Ascomycota</taxon>
        <taxon>Saccharomycotina</taxon>
        <taxon>Lipomycetes</taxon>
        <taxon>Lipomycetales</taxon>
        <taxon>Lipomycetaceae</taxon>
        <taxon>Lipomyces</taxon>
    </lineage>
</organism>
<feature type="domain" description="SAP" evidence="9">
    <location>
        <begin position="602"/>
        <end position="636"/>
    </location>
</feature>
<feature type="compositionally biased region" description="Polar residues" evidence="8">
    <location>
        <begin position="555"/>
        <end position="569"/>
    </location>
</feature>
<evidence type="ECO:0000256" key="1">
    <source>
        <dbReference type="ARBA" id="ARBA00004123"/>
    </source>
</evidence>
<keyword evidence="3" id="KW-0227">DNA damage</keyword>
<evidence type="ECO:0000259" key="9">
    <source>
        <dbReference type="PROSITE" id="PS50800"/>
    </source>
</evidence>
<dbReference type="Proteomes" id="UP001217417">
    <property type="component" value="Unassembled WGS sequence"/>
</dbReference>
<sequence>MSQPTVPALIAVEKSSSPPAPDHPQGGPRTASVSSNFTDGAASDLSSIAEVSSGDSVRDIGTTIRPTVLVYSAHQRGHFDDLEAREAVARRLHIFKYDERTDTSNSGAISSLSRSASSASLGRSQTSSQLFPNSIASGSTTRKMLKLNTCESVTQPQGSLSLRSKRNPRSISARAAAAFRTADAAVSGVAAATIVLRGVAVNKKLERDIQQRRTAIAKILSPERAINRSKLLTLRFPVIQKHHKDKLFSQECESSRLFDVAWRGPEGEVLPNIQPVQTTGISDGFKEDLSSGYSSTDCDDEQKAGKVKVGHGNLDDAATLTDAERIGAERTNPVLERQGQSPTATVQRLAGSNIDMRDFVELDEVLSTHSSAEDDCCGQWQLPQERGGRKGPGYQRFDSDIDSLLSYGASFISGSKFQRPVSNSLFSSDANQQLGVPRKILETIGSRRRTQPHNVQVRPPQSALIPMTPNTAISLPHMVEVPDSEDEDGFASDVDTFDLIQTTDADVAVRNSAHRDTRLPQRDRVLAWNQLTSLVSLTSLPQSSLATTPRKPLQSLGSQSRGMATTVKRSPTRCPEKGPRRTDRAENVNLATSAYCGREAQLESLSAAQLRDILKRWGFKAPRSKKDMISHILHYYSKIRATTTSGDTTEGETKSPNRLIMSTEEIKAATMDRISRHIREAESARGWWMKILTYEPILVEDLAQFLEKEGMLAGAQKYDLAVIKEWCDSQSICMVSKDSPGETRKRR</sequence>
<dbReference type="InterPro" id="IPR018574">
    <property type="entry name" value="Structure-sp_endonuc_su_Slx4"/>
</dbReference>
<evidence type="ECO:0000256" key="2">
    <source>
        <dbReference type="ARBA" id="ARBA00006661"/>
    </source>
</evidence>
<gene>
    <name evidence="10" type="ORF">POJ06DRAFT_86913</name>
</gene>
<evidence type="ECO:0000256" key="8">
    <source>
        <dbReference type="SAM" id="MobiDB-lite"/>
    </source>
</evidence>
<dbReference type="GeneID" id="80886844"/>
<keyword evidence="6" id="KW-0539">Nucleus</keyword>
<reference evidence="10" key="1">
    <citation type="submission" date="2023-03" db="EMBL/GenBank/DDBJ databases">
        <title>Near-Complete genome sequence of Lipomyces tetrasporous NRRL Y-64009, an oleaginous yeast capable of growing on lignocellulosic hydrolysates.</title>
        <authorList>
            <consortium name="Lawrence Berkeley National Laboratory"/>
            <person name="Jagtap S.S."/>
            <person name="Liu J.-J."/>
            <person name="Walukiewicz H.E."/>
            <person name="Pangilinan J."/>
            <person name="Lipzen A."/>
            <person name="Ahrendt S."/>
            <person name="Koriabine M."/>
            <person name="Cobaugh K."/>
            <person name="Salamov A."/>
            <person name="Yoshinaga Y."/>
            <person name="Ng V."/>
            <person name="Daum C."/>
            <person name="Grigoriev I.V."/>
            <person name="Slininger P.J."/>
            <person name="Dien B.S."/>
            <person name="Jin Y.-S."/>
            <person name="Rao C.V."/>
        </authorList>
    </citation>
    <scope>NUCLEOTIDE SEQUENCE</scope>
    <source>
        <strain evidence="10">NRRL Y-64009</strain>
    </source>
</reference>
<comment type="caution">
    <text evidence="10">The sequence shown here is derived from an EMBL/GenBank/DDBJ whole genome shotgun (WGS) entry which is preliminary data.</text>
</comment>
<evidence type="ECO:0000313" key="11">
    <source>
        <dbReference type="Proteomes" id="UP001217417"/>
    </source>
</evidence>
<dbReference type="PROSITE" id="PS50800">
    <property type="entry name" value="SAP"/>
    <property type="match status" value="1"/>
</dbReference>
<protein>
    <recommendedName>
        <fullName evidence="7">Structure-specific endonuclease subunit SLX4</fullName>
    </recommendedName>
</protein>
<keyword evidence="5" id="KW-0234">DNA repair</keyword>
<dbReference type="InterPro" id="IPR003034">
    <property type="entry name" value="SAP_dom"/>
</dbReference>
<dbReference type="GO" id="GO:0006260">
    <property type="term" value="P:DNA replication"/>
    <property type="evidence" value="ECO:0007669"/>
    <property type="project" value="InterPro"/>
</dbReference>
<dbReference type="GO" id="GO:0033557">
    <property type="term" value="C:Slx1-Slx4 complex"/>
    <property type="evidence" value="ECO:0007669"/>
    <property type="project" value="InterPro"/>
</dbReference>
<name>A0AAD7VT47_9ASCO</name>
<evidence type="ECO:0000256" key="5">
    <source>
        <dbReference type="ARBA" id="ARBA00023204"/>
    </source>
</evidence>
<evidence type="ECO:0000256" key="6">
    <source>
        <dbReference type="ARBA" id="ARBA00023242"/>
    </source>
</evidence>